<sequence>MIDLVGGVAGKAASQILKEVLDTTGNTPAAPSAGTATGPSFFDALQSVGNGVVADLKGAETQSFRAVAGEANPRELVDSLMNAEQSLQTAIAIRDKLVTAYLEISRMQI</sequence>
<gene>
    <name evidence="4" type="primary">fliE</name>
    <name evidence="5" type="ORF">KY465_08775</name>
</gene>
<name>A0ABS6WN33_9HYPH</name>
<evidence type="ECO:0000256" key="4">
    <source>
        <dbReference type="HAMAP-Rule" id="MF_00724"/>
    </source>
</evidence>
<proteinExistence type="inferred from homology"/>
<keyword evidence="6" id="KW-1185">Reference proteome</keyword>
<dbReference type="InterPro" id="IPR001624">
    <property type="entry name" value="FliE"/>
</dbReference>
<evidence type="ECO:0000256" key="1">
    <source>
        <dbReference type="ARBA" id="ARBA00004117"/>
    </source>
</evidence>
<comment type="similarity">
    <text evidence="2 4">Belongs to the FliE family.</text>
</comment>
<dbReference type="EMBL" id="JAHWQX010000002">
    <property type="protein sequence ID" value="MBW3097372.1"/>
    <property type="molecule type" value="Genomic_DNA"/>
</dbReference>
<evidence type="ECO:0000313" key="5">
    <source>
        <dbReference type="EMBL" id="MBW3097372.1"/>
    </source>
</evidence>
<dbReference type="HAMAP" id="MF_00724">
    <property type="entry name" value="FliE"/>
    <property type="match status" value="1"/>
</dbReference>
<evidence type="ECO:0000256" key="3">
    <source>
        <dbReference type="ARBA" id="ARBA00023143"/>
    </source>
</evidence>
<dbReference type="RefSeq" id="WP_219201286.1">
    <property type="nucleotide sequence ID" value="NZ_JAHWQX010000002.1"/>
</dbReference>
<dbReference type="PANTHER" id="PTHR34653">
    <property type="match status" value="1"/>
</dbReference>
<evidence type="ECO:0000313" key="6">
    <source>
        <dbReference type="Proteomes" id="UP001430804"/>
    </source>
</evidence>
<keyword evidence="3 4" id="KW-0975">Bacterial flagellum</keyword>
<dbReference type="PANTHER" id="PTHR34653:SF1">
    <property type="entry name" value="FLAGELLAR HOOK-BASAL BODY COMPLEX PROTEIN FLIE"/>
    <property type="match status" value="1"/>
</dbReference>
<evidence type="ECO:0000256" key="2">
    <source>
        <dbReference type="ARBA" id="ARBA00009272"/>
    </source>
</evidence>
<comment type="caution">
    <text evidence="5">The sequence shown here is derived from an EMBL/GenBank/DDBJ whole genome shotgun (WGS) entry which is preliminary data.</text>
</comment>
<keyword evidence="5" id="KW-0969">Cilium</keyword>
<keyword evidence="5" id="KW-0966">Cell projection</keyword>
<accession>A0ABS6WN33</accession>
<comment type="subcellular location">
    <subcellularLocation>
        <location evidence="1 4">Bacterial flagellum basal body</location>
    </subcellularLocation>
</comment>
<protein>
    <recommendedName>
        <fullName evidence="4">Flagellar hook-basal body complex protein FliE</fullName>
    </recommendedName>
</protein>
<reference evidence="5" key="1">
    <citation type="submission" date="2021-07" db="EMBL/GenBank/DDBJ databases">
        <title>Pseudohoeflea marina sp. nov. a polyhydroxyalcanoate-producing bacterium.</title>
        <authorList>
            <person name="Zheng W."/>
            <person name="Yu S."/>
            <person name="Huang Y."/>
        </authorList>
    </citation>
    <scope>NUCLEOTIDE SEQUENCE</scope>
    <source>
        <strain evidence="5">DP4N28-3</strain>
    </source>
</reference>
<keyword evidence="5" id="KW-0282">Flagellum</keyword>
<dbReference type="Pfam" id="PF02049">
    <property type="entry name" value="FliE"/>
    <property type="match status" value="1"/>
</dbReference>
<dbReference type="Proteomes" id="UP001430804">
    <property type="component" value="Unassembled WGS sequence"/>
</dbReference>
<organism evidence="5 6">
    <name type="scientific">Pseudohoeflea coraliihabitans</name>
    <dbReference type="NCBI Taxonomy" id="2860393"/>
    <lineage>
        <taxon>Bacteria</taxon>
        <taxon>Pseudomonadati</taxon>
        <taxon>Pseudomonadota</taxon>
        <taxon>Alphaproteobacteria</taxon>
        <taxon>Hyphomicrobiales</taxon>
        <taxon>Rhizobiaceae</taxon>
        <taxon>Pseudohoeflea</taxon>
    </lineage>
</organism>